<feature type="transmembrane region" description="Helical" evidence="7">
    <location>
        <begin position="204"/>
        <end position="225"/>
    </location>
</feature>
<gene>
    <name evidence="9" type="ORF">K444DRAFT_547226</name>
</gene>
<feature type="domain" description="Rhodopsin" evidence="8">
    <location>
        <begin position="62"/>
        <end position="296"/>
    </location>
</feature>
<dbReference type="GeneID" id="36584371"/>
<dbReference type="InParanoid" id="A0A2J6SI23"/>
<feature type="transmembrane region" description="Helical" evidence="7">
    <location>
        <begin position="271"/>
        <end position="290"/>
    </location>
</feature>
<dbReference type="InterPro" id="IPR049326">
    <property type="entry name" value="Rhodopsin_dom_fungi"/>
</dbReference>
<evidence type="ECO:0000256" key="7">
    <source>
        <dbReference type="SAM" id="Phobius"/>
    </source>
</evidence>
<evidence type="ECO:0000313" key="9">
    <source>
        <dbReference type="EMBL" id="PMD50416.1"/>
    </source>
</evidence>
<dbReference type="GO" id="GO:0016020">
    <property type="term" value="C:membrane"/>
    <property type="evidence" value="ECO:0007669"/>
    <property type="project" value="UniProtKB-SubCell"/>
</dbReference>
<evidence type="ECO:0000256" key="2">
    <source>
        <dbReference type="ARBA" id="ARBA00022692"/>
    </source>
</evidence>
<reference evidence="9 10" key="1">
    <citation type="submission" date="2016-04" db="EMBL/GenBank/DDBJ databases">
        <title>A degradative enzymes factory behind the ericoid mycorrhizal symbiosis.</title>
        <authorList>
            <consortium name="DOE Joint Genome Institute"/>
            <person name="Martino E."/>
            <person name="Morin E."/>
            <person name="Grelet G."/>
            <person name="Kuo A."/>
            <person name="Kohler A."/>
            <person name="Daghino S."/>
            <person name="Barry K."/>
            <person name="Choi C."/>
            <person name="Cichocki N."/>
            <person name="Clum A."/>
            <person name="Copeland A."/>
            <person name="Hainaut M."/>
            <person name="Haridas S."/>
            <person name="Labutti K."/>
            <person name="Lindquist E."/>
            <person name="Lipzen A."/>
            <person name="Khouja H.-R."/>
            <person name="Murat C."/>
            <person name="Ohm R."/>
            <person name="Olson A."/>
            <person name="Spatafora J."/>
            <person name="Veneault-Fourrey C."/>
            <person name="Henrissat B."/>
            <person name="Grigoriev I."/>
            <person name="Martin F."/>
            <person name="Perotto S."/>
        </authorList>
    </citation>
    <scope>NUCLEOTIDE SEQUENCE [LARGE SCALE GENOMIC DNA]</scope>
    <source>
        <strain evidence="9 10">E</strain>
    </source>
</reference>
<comment type="similarity">
    <text evidence="5">Belongs to the SAT4 family.</text>
</comment>
<feature type="transmembrane region" description="Helical" evidence="7">
    <location>
        <begin position="122"/>
        <end position="144"/>
    </location>
</feature>
<name>A0A2J6SI23_9HELO</name>
<accession>A0A2J6SI23</accession>
<proteinExistence type="inferred from homology"/>
<feature type="compositionally biased region" description="Basic residues" evidence="6">
    <location>
        <begin position="352"/>
        <end position="362"/>
    </location>
</feature>
<comment type="subcellular location">
    <subcellularLocation>
        <location evidence="1">Membrane</location>
        <topology evidence="1">Multi-pass membrane protein</topology>
    </subcellularLocation>
</comment>
<keyword evidence="10" id="KW-1185">Reference proteome</keyword>
<dbReference type="PANTHER" id="PTHR33048">
    <property type="entry name" value="PTH11-LIKE INTEGRAL MEMBRANE PROTEIN (AFU_ORTHOLOGUE AFUA_5G11245)"/>
    <property type="match status" value="1"/>
</dbReference>
<organism evidence="9 10">
    <name type="scientific">Hyaloscypha bicolor E</name>
    <dbReference type="NCBI Taxonomy" id="1095630"/>
    <lineage>
        <taxon>Eukaryota</taxon>
        <taxon>Fungi</taxon>
        <taxon>Dikarya</taxon>
        <taxon>Ascomycota</taxon>
        <taxon>Pezizomycotina</taxon>
        <taxon>Leotiomycetes</taxon>
        <taxon>Helotiales</taxon>
        <taxon>Hyaloscyphaceae</taxon>
        <taxon>Hyaloscypha</taxon>
        <taxon>Hyaloscypha bicolor</taxon>
    </lineage>
</organism>
<evidence type="ECO:0000256" key="5">
    <source>
        <dbReference type="ARBA" id="ARBA00038359"/>
    </source>
</evidence>
<protein>
    <recommendedName>
        <fullName evidence="8">Rhodopsin domain-containing protein</fullName>
    </recommendedName>
</protein>
<dbReference type="RefSeq" id="XP_024727320.1">
    <property type="nucleotide sequence ID" value="XM_024876292.1"/>
</dbReference>
<keyword evidence="2 7" id="KW-0812">Transmembrane</keyword>
<evidence type="ECO:0000259" key="8">
    <source>
        <dbReference type="Pfam" id="PF20684"/>
    </source>
</evidence>
<keyword evidence="3 7" id="KW-1133">Transmembrane helix</keyword>
<feature type="transmembrane region" description="Helical" evidence="7">
    <location>
        <begin position="237"/>
        <end position="259"/>
    </location>
</feature>
<dbReference type="OrthoDB" id="3934549at2759"/>
<evidence type="ECO:0000313" key="10">
    <source>
        <dbReference type="Proteomes" id="UP000235371"/>
    </source>
</evidence>
<evidence type="ECO:0000256" key="4">
    <source>
        <dbReference type="ARBA" id="ARBA00023136"/>
    </source>
</evidence>
<feature type="transmembrane region" description="Helical" evidence="7">
    <location>
        <begin position="46"/>
        <end position="68"/>
    </location>
</feature>
<feature type="region of interest" description="Disordered" evidence="6">
    <location>
        <begin position="349"/>
        <end position="394"/>
    </location>
</feature>
<evidence type="ECO:0000256" key="6">
    <source>
        <dbReference type="SAM" id="MobiDB-lite"/>
    </source>
</evidence>
<dbReference type="AlphaFoldDB" id="A0A2J6SI23"/>
<evidence type="ECO:0000256" key="3">
    <source>
        <dbReference type="ARBA" id="ARBA00022989"/>
    </source>
</evidence>
<keyword evidence="4 7" id="KW-0472">Membrane</keyword>
<dbReference type="InterPro" id="IPR052337">
    <property type="entry name" value="SAT4-like"/>
</dbReference>
<sequence length="394" mass="45724">MSVNDTTCSPTGTCSILDGAFTNGTFFDAQYDPNFPAPIWRSRLELAFICIFNSMSLMVITARLWYRWRKIRRFRGDDRWMGVAGFFLMIYFACQIGTNIFGSGLHMQNVPEWWREYHWHFMFGWAGYYIVTSCIKLSVCYCFLHILPKHFKWLRIGVHGLCAIIISLMITLCMSWWVGCEPFDSNFLWSHLSTRCINYDIFRWLWVGFSIPIDLILVTIPLQILKRAKLRDHERKLLKMIFCATLLGTVLLSVGIFGVWETRTQQADDPFYHEIAFIMMTDVEIFMYALGASFPGSSSPPPFPPQQTCLILNSPLPLPRPTGRPRPRRPPPQLQFLLLGALHPQFLSRHQPNQRHGGRQPRRAGGQPFNQQAAARQRDIAHERRPLLQTLTFE</sequence>
<dbReference type="PANTHER" id="PTHR33048:SF47">
    <property type="entry name" value="INTEGRAL MEMBRANE PROTEIN-RELATED"/>
    <property type="match status" value="1"/>
</dbReference>
<dbReference type="Proteomes" id="UP000235371">
    <property type="component" value="Unassembled WGS sequence"/>
</dbReference>
<evidence type="ECO:0000256" key="1">
    <source>
        <dbReference type="ARBA" id="ARBA00004141"/>
    </source>
</evidence>
<dbReference type="Pfam" id="PF20684">
    <property type="entry name" value="Fung_rhodopsin"/>
    <property type="match status" value="1"/>
</dbReference>
<feature type="transmembrane region" description="Helical" evidence="7">
    <location>
        <begin position="80"/>
        <end position="102"/>
    </location>
</feature>
<feature type="transmembrane region" description="Helical" evidence="7">
    <location>
        <begin position="156"/>
        <end position="178"/>
    </location>
</feature>
<feature type="compositionally biased region" description="Basic and acidic residues" evidence="6">
    <location>
        <begin position="376"/>
        <end position="386"/>
    </location>
</feature>
<dbReference type="EMBL" id="KZ613913">
    <property type="protein sequence ID" value="PMD50416.1"/>
    <property type="molecule type" value="Genomic_DNA"/>
</dbReference>